<accession>K1L2C9</accession>
<comment type="caution">
    <text evidence="1">The sequence shown here is derived from an EMBL/GenBank/DDBJ whole genome shotgun (WGS) entry which is preliminary data.</text>
</comment>
<evidence type="ECO:0000313" key="1">
    <source>
        <dbReference type="EMBL" id="EKB50575.1"/>
    </source>
</evidence>
<organism evidence="1 2">
    <name type="scientific">Cecembia lonarensis (strain CCUG 58316 / KCTC 22772 / LW9)</name>
    <dbReference type="NCBI Taxonomy" id="1225176"/>
    <lineage>
        <taxon>Bacteria</taxon>
        <taxon>Pseudomonadati</taxon>
        <taxon>Bacteroidota</taxon>
        <taxon>Cytophagia</taxon>
        <taxon>Cytophagales</taxon>
        <taxon>Cyclobacteriaceae</taxon>
        <taxon>Cecembia</taxon>
    </lineage>
</organism>
<name>K1L2C9_CECL9</name>
<protein>
    <recommendedName>
        <fullName evidence="3">6-bladed beta-propeller</fullName>
    </recommendedName>
</protein>
<sequence>MRAFSFVIIISLICSCKNENLSILLGEPTVFFSDSEFEKYEILKSEHIAVISDSLFRPSTILVIDDKYLVISDIAAKKALHLYDALNDNYIMNFGERGFGPGEIQVPWKLYQPESNTVGVYDIEQNKTLESDILSISLGMNDPKEIKLPAGVNSNGVTRIKERLFFFDSNNDDGRLFYYDMSEMRTQRIGTFPNFEKQYPQFSKSELREKIGFAKLVNRGSLFALSHYNVPLIQIYHADLDEWISIFGPDELPAQNLLGKTVFYGSVFISEKYIYKHTMEERIHSKIHQKPFIFSIIAVSYKKN</sequence>
<evidence type="ECO:0008006" key="3">
    <source>
        <dbReference type="Google" id="ProtNLM"/>
    </source>
</evidence>
<proteinExistence type="predicted"/>
<evidence type="ECO:0000313" key="2">
    <source>
        <dbReference type="Proteomes" id="UP000004478"/>
    </source>
</evidence>
<dbReference type="AlphaFoldDB" id="K1L2C9"/>
<gene>
    <name evidence="1" type="ORF">B879_00778</name>
</gene>
<keyword evidence="2" id="KW-1185">Reference proteome</keyword>
<dbReference type="EMBL" id="AMGM01000007">
    <property type="protein sequence ID" value="EKB50575.1"/>
    <property type="molecule type" value="Genomic_DNA"/>
</dbReference>
<dbReference type="PROSITE" id="PS51257">
    <property type="entry name" value="PROKAR_LIPOPROTEIN"/>
    <property type="match status" value="1"/>
</dbReference>
<reference evidence="1 2" key="1">
    <citation type="journal article" date="2012" name="J. Bacteriol.">
        <title>Draft Genome Sequence of Cecembia lonarensis Strain LW9T, Isolated from Lonar Lake, a Haloalkaline Lake in India.</title>
        <authorList>
            <person name="Shivaji S."/>
            <person name="Ara S."/>
            <person name="Singh A."/>
            <person name="Pinnaka A.K."/>
        </authorList>
    </citation>
    <scope>NUCLEOTIDE SEQUENCE [LARGE SCALE GENOMIC DNA]</scope>
    <source>
        <strain evidence="1 2">LW9</strain>
    </source>
</reference>
<dbReference type="Proteomes" id="UP000004478">
    <property type="component" value="Unassembled WGS sequence"/>
</dbReference>